<dbReference type="RefSeq" id="XP_003719180.1">
    <property type="nucleotide sequence ID" value="XM_003719132.1"/>
</dbReference>
<dbReference type="OrthoDB" id="539213at2759"/>
<gene>
    <name evidence="2" type="ORF">MGG_14146</name>
</gene>
<evidence type="ECO:0000313" key="3">
    <source>
        <dbReference type="Proteomes" id="UP000009058"/>
    </source>
</evidence>
<feature type="domain" description="Clr5" evidence="1">
    <location>
        <begin position="11"/>
        <end position="69"/>
    </location>
</feature>
<dbReference type="InParanoid" id="G4NFK6"/>
<dbReference type="OMA" id="REWQVIM"/>
<name>G4NFK6_PYRO7</name>
<dbReference type="VEuPathDB" id="FungiDB:MGG_14146"/>
<dbReference type="GeneID" id="2683281"/>
<reference key="2">
    <citation type="submission" date="2011-05" db="EMBL/GenBank/DDBJ databases">
        <title>The Genome Sequence of Magnaporthe oryzae 70-15.</title>
        <authorList>
            <consortium name="The Broad Institute Genome Sequencing Platform"/>
            <person name="Ma L.-J."/>
            <person name="Dead R."/>
            <person name="Young S.K."/>
            <person name="Zeng Q."/>
            <person name="Gargeya S."/>
            <person name="Fitzgerald M."/>
            <person name="Haas B."/>
            <person name="Abouelleil A."/>
            <person name="Alvarado L."/>
            <person name="Arachchi H.M."/>
            <person name="Berlin A."/>
            <person name="Brown A."/>
            <person name="Chapman S.B."/>
            <person name="Chen Z."/>
            <person name="Dunbar C."/>
            <person name="Freedman E."/>
            <person name="Gearin G."/>
            <person name="Gellesch M."/>
            <person name="Goldberg J."/>
            <person name="Griggs A."/>
            <person name="Gujja S."/>
            <person name="Heiman D."/>
            <person name="Howarth C."/>
            <person name="Larson L."/>
            <person name="Lui A."/>
            <person name="MacDonald P.J.P."/>
            <person name="Mehta T."/>
            <person name="Montmayeur A."/>
            <person name="Murphy C."/>
            <person name="Neiman D."/>
            <person name="Pearson M."/>
            <person name="Priest M."/>
            <person name="Roberts A."/>
            <person name="Saif S."/>
            <person name="Shea T."/>
            <person name="Shenoy N."/>
            <person name="Sisk P."/>
            <person name="Stolte C."/>
            <person name="Sykes S."/>
            <person name="Yandava C."/>
            <person name="Wortman J."/>
            <person name="Nusbaum C."/>
            <person name="Birren B."/>
        </authorList>
    </citation>
    <scope>NUCLEOTIDE SEQUENCE</scope>
    <source>
        <strain>70-15</strain>
    </source>
</reference>
<evidence type="ECO:0000313" key="2">
    <source>
        <dbReference type="EMBL" id="EHA46813.1"/>
    </source>
</evidence>
<proteinExistence type="predicted"/>
<protein>
    <recommendedName>
        <fullName evidence="1">Clr5 domain-containing protein</fullName>
    </recommendedName>
</protein>
<dbReference type="eggNOG" id="KOG4177">
    <property type="taxonomic scope" value="Eukaryota"/>
</dbReference>
<dbReference type="HOGENOM" id="CLU_1970983_0_0_1"/>
<sequence>MPPARTAQISDRQWDDVQTRIKQLVHQHVPLSCKDGSRVTIPEILQRENNLDITVSQLEAKLKEWNVAKNLRLREWQVIMPWLDELEDNGTEYQVLLAGKEIQKTAIRRARRRLKQKSHDDALLGCE</sequence>
<organism evidence="2 3">
    <name type="scientific">Pyricularia oryzae (strain 70-15 / ATCC MYA-4617 / FGSC 8958)</name>
    <name type="common">Rice blast fungus</name>
    <name type="synonym">Magnaporthe oryzae</name>
    <dbReference type="NCBI Taxonomy" id="242507"/>
    <lineage>
        <taxon>Eukaryota</taxon>
        <taxon>Fungi</taxon>
        <taxon>Dikarya</taxon>
        <taxon>Ascomycota</taxon>
        <taxon>Pezizomycotina</taxon>
        <taxon>Sordariomycetes</taxon>
        <taxon>Sordariomycetidae</taxon>
        <taxon>Magnaporthales</taxon>
        <taxon>Pyriculariaceae</taxon>
        <taxon>Pyricularia</taxon>
    </lineage>
</organism>
<dbReference type="Pfam" id="PF14420">
    <property type="entry name" value="Clr5"/>
    <property type="match status" value="1"/>
</dbReference>
<dbReference type="KEGG" id="mgr:MGG_14146"/>
<dbReference type="Proteomes" id="UP000009058">
    <property type="component" value="Chromosome 6"/>
</dbReference>
<reference evidence="2 3" key="1">
    <citation type="journal article" date="2005" name="Nature">
        <title>The genome sequence of the rice blast fungus Magnaporthe grisea.</title>
        <authorList>
            <person name="Dean R.A."/>
            <person name="Talbot N.J."/>
            <person name="Ebbole D.J."/>
            <person name="Farman M.L."/>
            <person name="Mitchell T.K."/>
            <person name="Orbach M.J."/>
            <person name="Thon M."/>
            <person name="Kulkarni R."/>
            <person name="Xu J.R."/>
            <person name="Pan H."/>
            <person name="Read N.D."/>
            <person name="Lee Y.H."/>
            <person name="Carbone I."/>
            <person name="Brown D."/>
            <person name="Oh Y.Y."/>
            <person name="Donofrio N."/>
            <person name="Jeong J.S."/>
            <person name="Soanes D.M."/>
            <person name="Djonovic S."/>
            <person name="Kolomiets E."/>
            <person name="Rehmeyer C."/>
            <person name="Li W."/>
            <person name="Harding M."/>
            <person name="Kim S."/>
            <person name="Lebrun M.H."/>
            <person name="Bohnert H."/>
            <person name="Coughlan S."/>
            <person name="Butler J."/>
            <person name="Calvo S."/>
            <person name="Ma L.J."/>
            <person name="Nicol R."/>
            <person name="Purcell S."/>
            <person name="Nusbaum C."/>
            <person name="Galagan J.E."/>
            <person name="Birren B.W."/>
        </authorList>
    </citation>
    <scope>NUCLEOTIDE SEQUENCE [LARGE SCALE GENOMIC DNA]</scope>
    <source>
        <strain evidence="3">70-15 / ATCC MYA-4617 / FGSC 8958</strain>
    </source>
</reference>
<dbReference type="InterPro" id="IPR025676">
    <property type="entry name" value="Clr5_dom"/>
</dbReference>
<dbReference type="EMBL" id="CM001236">
    <property type="protein sequence ID" value="EHA46813.1"/>
    <property type="molecule type" value="Genomic_DNA"/>
</dbReference>
<accession>G4NFK6</accession>
<evidence type="ECO:0000259" key="1">
    <source>
        <dbReference type="Pfam" id="PF14420"/>
    </source>
</evidence>
<dbReference type="AlphaFoldDB" id="G4NFK6"/>
<keyword evidence="3" id="KW-1185">Reference proteome</keyword>